<dbReference type="AlphaFoldDB" id="A0A653YEH0"/>
<dbReference type="EMBL" id="CABWMC010000023">
    <property type="protein sequence ID" value="VXC40354.1"/>
    <property type="molecule type" value="Genomic_DNA"/>
</dbReference>
<name>A0A653YEH0_BACMY</name>
<evidence type="ECO:0000313" key="1">
    <source>
        <dbReference type="EMBL" id="VXC40354.1"/>
    </source>
</evidence>
<reference evidence="1 2" key="1">
    <citation type="submission" date="2019-10" db="EMBL/GenBank/DDBJ databases">
        <authorList>
            <person name="Karimi E."/>
        </authorList>
    </citation>
    <scope>NUCLEOTIDE SEQUENCE [LARGE SCALE GENOMIC DNA]</scope>
    <source>
        <strain evidence="1">Bacillus sp. 71</strain>
    </source>
</reference>
<protein>
    <submittedName>
        <fullName evidence="1">Phosphoglycerate mutase</fullName>
    </submittedName>
</protein>
<organism evidence="1 2">
    <name type="scientific">Bacillus mycoides</name>
    <dbReference type="NCBI Taxonomy" id="1405"/>
    <lineage>
        <taxon>Bacteria</taxon>
        <taxon>Bacillati</taxon>
        <taxon>Bacillota</taxon>
        <taxon>Bacilli</taxon>
        <taxon>Bacillales</taxon>
        <taxon>Bacillaceae</taxon>
        <taxon>Bacillus</taxon>
        <taxon>Bacillus cereus group</taxon>
    </lineage>
</organism>
<dbReference type="Proteomes" id="UP000437562">
    <property type="component" value="Unassembled WGS sequence"/>
</dbReference>
<proteinExistence type="predicted"/>
<gene>
    <name evidence="1" type="ORF">BACI71_30807</name>
</gene>
<sequence>MKASFSFTDTGSPIYSIEYRLKLRKKGRGTNDYNIFRSPRSLYIYKGRKGTPLI</sequence>
<evidence type="ECO:0000313" key="2">
    <source>
        <dbReference type="Proteomes" id="UP000437562"/>
    </source>
</evidence>
<accession>A0A653YEH0</accession>